<dbReference type="SUPFAM" id="SSF47413">
    <property type="entry name" value="lambda repressor-like DNA-binding domains"/>
    <property type="match status" value="1"/>
</dbReference>
<dbReference type="Gene3D" id="3.30.450.180">
    <property type="match status" value="1"/>
</dbReference>
<gene>
    <name evidence="2" type="ORF">QO018_004700</name>
</gene>
<dbReference type="InterPro" id="IPR041413">
    <property type="entry name" value="MLTR_LBD"/>
</dbReference>
<dbReference type="InterPro" id="IPR001387">
    <property type="entry name" value="Cro/C1-type_HTH"/>
</dbReference>
<evidence type="ECO:0000313" key="3">
    <source>
        <dbReference type="Proteomes" id="UP001244552"/>
    </source>
</evidence>
<dbReference type="CDD" id="cd00093">
    <property type="entry name" value="HTH_XRE"/>
    <property type="match status" value="1"/>
</dbReference>
<dbReference type="Gene3D" id="1.10.260.40">
    <property type="entry name" value="lambda repressor-like DNA-binding domains"/>
    <property type="match status" value="1"/>
</dbReference>
<sequence>MTGTPLPPPRPAGPVGERIRAWRLHRRRSQLDLSLDIGISQKHLSFLESGRAIPSREMVLRIAAGLDVPLRERNLMLQAAGHAAVFRQRPLDDPALAAARAAIDLILRGHEPFPALAVDRHWRLVAANAALAPLLALVADRTLLLPPVNVLRLSLDPGGLAPHILNRAEWRSHLLDRLRRQAETTNDPELARLHDELAALPAGEEGADAGAAHADYGGVLVPLRLRVGPQVLSFLSTTTVFGTPTDITLSELVIEAFLPADPQTTAALRG</sequence>
<dbReference type="InterPro" id="IPR010982">
    <property type="entry name" value="Lambda_DNA-bd_dom_sf"/>
</dbReference>
<dbReference type="Pfam" id="PF17765">
    <property type="entry name" value="MLTR_LBD"/>
    <property type="match status" value="1"/>
</dbReference>
<comment type="caution">
    <text evidence="2">The sequence shown here is derived from an EMBL/GenBank/DDBJ whole genome shotgun (WGS) entry which is preliminary data.</text>
</comment>
<evidence type="ECO:0000259" key="1">
    <source>
        <dbReference type="PROSITE" id="PS50943"/>
    </source>
</evidence>
<dbReference type="Proteomes" id="UP001244552">
    <property type="component" value="Unassembled WGS sequence"/>
</dbReference>
<dbReference type="PROSITE" id="PS50943">
    <property type="entry name" value="HTH_CROC1"/>
    <property type="match status" value="1"/>
</dbReference>
<feature type="domain" description="HTH cro/C1-type" evidence="1">
    <location>
        <begin position="19"/>
        <end position="73"/>
    </location>
</feature>
<dbReference type="SMART" id="SM00530">
    <property type="entry name" value="HTH_XRE"/>
    <property type="match status" value="1"/>
</dbReference>
<protein>
    <submittedName>
        <fullName evidence="2">Transcriptional regulator with XRE-family HTH domain</fullName>
    </submittedName>
</protein>
<dbReference type="PANTHER" id="PTHR35010:SF4">
    <property type="entry name" value="BLL5781 PROTEIN"/>
    <property type="match status" value="1"/>
</dbReference>
<accession>A0ABU0MRR7</accession>
<reference evidence="2 3" key="1">
    <citation type="submission" date="2023-07" db="EMBL/GenBank/DDBJ databases">
        <title>Genomic Encyclopedia of Type Strains, Phase IV (KMG-IV): sequencing the most valuable type-strain genomes for metagenomic binning, comparative biology and taxonomic classification.</title>
        <authorList>
            <person name="Goeker M."/>
        </authorList>
    </citation>
    <scope>NUCLEOTIDE SEQUENCE [LARGE SCALE GENOMIC DNA]</scope>
    <source>
        <strain evidence="2 3">DSM 19922</strain>
    </source>
</reference>
<evidence type="ECO:0000313" key="2">
    <source>
        <dbReference type="EMBL" id="MDQ0535816.1"/>
    </source>
</evidence>
<organism evidence="2 3">
    <name type="scientific">Azospirillum picis</name>
    <dbReference type="NCBI Taxonomy" id="488438"/>
    <lineage>
        <taxon>Bacteria</taxon>
        <taxon>Pseudomonadati</taxon>
        <taxon>Pseudomonadota</taxon>
        <taxon>Alphaproteobacteria</taxon>
        <taxon>Rhodospirillales</taxon>
        <taxon>Azospirillaceae</taxon>
        <taxon>Azospirillum</taxon>
    </lineage>
</organism>
<dbReference type="EMBL" id="JAUSVU010000020">
    <property type="protein sequence ID" value="MDQ0535816.1"/>
    <property type="molecule type" value="Genomic_DNA"/>
</dbReference>
<name>A0ABU0MRR7_9PROT</name>
<dbReference type="Pfam" id="PF01381">
    <property type="entry name" value="HTH_3"/>
    <property type="match status" value="1"/>
</dbReference>
<proteinExistence type="predicted"/>
<keyword evidence="3" id="KW-1185">Reference proteome</keyword>
<dbReference type="PANTHER" id="PTHR35010">
    <property type="entry name" value="BLL4672 PROTEIN-RELATED"/>
    <property type="match status" value="1"/>
</dbReference>
<dbReference type="RefSeq" id="WP_209987794.1">
    <property type="nucleotide sequence ID" value="NZ_JAGINO010000022.1"/>
</dbReference>